<dbReference type="STRING" id="1095629.A0A0C9X6Y7"/>
<dbReference type="SUPFAM" id="SSF51735">
    <property type="entry name" value="NAD(P)-binding Rossmann-fold domains"/>
    <property type="match status" value="1"/>
</dbReference>
<evidence type="ECO:0000313" key="3">
    <source>
        <dbReference type="EMBL" id="KIJ97088.1"/>
    </source>
</evidence>
<organism evidence="3 4">
    <name type="scientific">Laccaria amethystina LaAM-08-1</name>
    <dbReference type="NCBI Taxonomy" id="1095629"/>
    <lineage>
        <taxon>Eukaryota</taxon>
        <taxon>Fungi</taxon>
        <taxon>Dikarya</taxon>
        <taxon>Basidiomycota</taxon>
        <taxon>Agaricomycotina</taxon>
        <taxon>Agaricomycetes</taxon>
        <taxon>Agaricomycetidae</taxon>
        <taxon>Agaricales</taxon>
        <taxon>Agaricineae</taxon>
        <taxon>Hydnangiaceae</taxon>
        <taxon>Laccaria</taxon>
    </lineage>
</organism>
<dbReference type="SMART" id="SM00829">
    <property type="entry name" value="PKS_ER"/>
    <property type="match status" value="1"/>
</dbReference>
<evidence type="ECO:0000256" key="1">
    <source>
        <dbReference type="ARBA" id="ARBA00023002"/>
    </source>
</evidence>
<dbReference type="AlphaFoldDB" id="A0A0C9X6Y7"/>
<dbReference type="PANTHER" id="PTHR43205">
    <property type="entry name" value="PROSTAGLANDIN REDUCTASE"/>
    <property type="match status" value="1"/>
</dbReference>
<dbReference type="InterPro" id="IPR041694">
    <property type="entry name" value="ADH_N_2"/>
</dbReference>
<dbReference type="Pfam" id="PF00107">
    <property type="entry name" value="ADH_zinc_N"/>
    <property type="match status" value="1"/>
</dbReference>
<dbReference type="SUPFAM" id="SSF50129">
    <property type="entry name" value="GroES-like"/>
    <property type="match status" value="1"/>
</dbReference>
<gene>
    <name evidence="3" type="ORF">K443DRAFT_10155</name>
</gene>
<dbReference type="HOGENOM" id="CLU_026673_29_1_1"/>
<dbReference type="InterPro" id="IPR045010">
    <property type="entry name" value="MDR_fam"/>
</dbReference>
<proteinExistence type="predicted"/>
<dbReference type="CDD" id="cd05288">
    <property type="entry name" value="PGDH"/>
    <property type="match status" value="1"/>
</dbReference>
<protein>
    <submittedName>
        <fullName evidence="3">Unplaced genomic scaffold K443scaffold_167, whole genome shotgun sequence</fullName>
    </submittedName>
</protein>
<keyword evidence="4" id="KW-1185">Reference proteome</keyword>
<dbReference type="GO" id="GO:0016628">
    <property type="term" value="F:oxidoreductase activity, acting on the CH-CH group of donors, NAD or NADP as acceptor"/>
    <property type="evidence" value="ECO:0007669"/>
    <property type="project" value="InterPro"/>
</dbReference>
<evidence type="ECO:0000259" key="2">
    <source>
        <dbReference type="SMART" id="SM00829"/>
    </source>
</evidence>
<dbReference type="InterPro" id="IPR013149">
    <property type="entry name" value="ADH-like_C"/>
</dbReference>
<dbReference type="OrthoDB" id="809632at2759"/>
<name>A0A0C9X6Y7_9AGAR</name>
<dbReference type="Gene3D" id="3.90.180.10">
    <property type="entry name" value="Medium-chain alcohol dehydrogenases, catalytic domain"/>
    <property type="match status" value="1"/>
</dbReference>
<sequence length="346" mass="37500">MGLIKNGRVLFNEVPEGYPEPGKTTVYDTTQTIDVESVPLDGGFLVKTLELSIDPYMRGRMRHPEKKSYSAPFAIGQPLTGHGVGVVVRSEVEGVKAGDHLYGFFEHVQYSIRKDLSGLQVIDNKFKLPWSTFIGVAGMPGKTAYMAWKEYSKAKRARSFGETVFVTTGGGPVGSLVIQLAKLDGLKVIASAGSEEKVQFMKELGADVAFNYKTTDTAEVLEKEGPIDIYWDNVGGATLDAALEAAALNARFIECGMVAGYNVGGQPIKNLMNVISKSLSINGFIISRLEPKYDVEFYAVIPAKVASGEIQHREDVYDGLDKVGDVILAVQQGLNKAKAVVHVADD</sequence>
<dbReference type="InterPro" id="IPR011032">
    <property type="entry name" value="GroES-like_sf"/>
</dbReference>
<reference evidence="4" key="2">
    <citation type="submission" date="2015-01" db="EMBL/GenBank/DDBJ databases">
        <title>Evolutionary Origins and Diversification of the Mycorrhizal Mutualists.</title>
        <authorList>
            <consortium name="DOE Joint Genome Institute"/>
            <consortium name="Mycorrhizal Genomics Consortium"/>
            <person name="Kohler A."/>
            <person name="Kuo A."/>
            <person name="Nagy L.G."/>
            <person name="Floudas D."/>
            <person name="Copeland A."/>
            <person name="Barry K.W."/>
            <person name="Cichocki N."/>
            <person name="Veneault-Fourrey C."/>
            <person name="LaButti K."/>
            <person name="Lindquist E.A."/>
            <person name="Lipzen A."/>
            <person name="Lundell T."/>
            <person name="Morin E."/>
            <person name="Murat C."/>
            <person name="Riley R."/>
            <person name="Ohm R."/>
            <person name="Sun H."/>
            <person name="Tunlid A."/>
            <person name="Henrissat B."/>
            <person name="Grigoriev I.V."/>
            <person name="Hibbett D.S."/>
            <person name="Martin F."/>
        </authorList>
    </citation>
    <scope>NUCLEOTIDE SEQUENCE [LARGE SCALE GENOMIC DNA]</scope>
    <source>
        <strain evidence="4">LaAM-08-1</strain>
    </source>
</reference>
<keyword evidence="1" id="KW-0560">Oxidoreductase</keyword>
<dbReference type="EMBL" id="KN838702">
    <property type="protein sequence ID" value="KIJ97088.1"/>
    <property type="molecule type" value="Genomic_DNA"/>
</dbReference>
<dbReference type="PANTHER" id="PTHR43205:SF7">
    <property type="entry name" value="PROSTAGLANDIN REDUCTASE 1"/>
    <property type="match status" value="1"/>
</dbReference>
<reference evidence="3 4" key="1">
    <citation type="submission" date="2014-04" db="EMBL/GenBank/DDBJ databases">
        <authorList>
            <consortium name="DOE Joint Genome Institute"/>
            <person name="Kuo A."/>
            <person name="Kohler A."/>
            <person name="Nagy L.G."/>
            <person name="Floudas D."/>
            <person name="Copeland A."/>
            <person name="Barry K.W."/>
            <person name="Cichocki N."/>
            <person name="Veneault-Fourrey C."/>
            <person name="LaButti K."/>
            <person name="Lindquist E.A."/>
            <person name="Lipzen A."/>
            <person name="Lundell T."/>
            <person name="Morin E."/>
            <person name="Murat C."/>
            <person name="Sun H."/>
            <person name="Tunlid A."/>
            <person name="Henrissat B."/>
            <person name="Grigoriev I.V."/>
            <person name="Hibbett D.S."/>
            <person name="Martin F."/>
            <person name="Nordberg H.P."/>
            <person name="Cantor M.N."/>
            <person name="Hua S.X."/>
        </authorList>
    </citation>
    <scope>NUCLEOTIDE SEQUENCE [LARGE SCALE GENOMIC DNA]</scope>
    <source>
        <strain evidence="3 4">LaAM-08-1</strain>
    </source>
</reference>
<accession>A0A0C9X6Y7</accession>
<feature type="domain" description="Enoyl reductase (ER)" evidence="2">
    <location>
        <begin position="25"/>
        <end position="341"/>
    </location>
</feature>
<dbReference type="InterPro" id="IPR036291">
    <property type="entry name" value="NAD(P)-bd_dom_sf"/>
</dbReference>
<dbReference type="Pfam" id="PF16884">
    <property type="entry name" value="ADH_N_2"/>
    <property type="match status" value="1"/>
</dbReference>
<dbReference type="Gene3D" id="3.40.50.720">
    <property type="entry name" value="NAD(P)-binding Rossmann-like Domain"/>
    <property type="match status" value="1"/>
</dbReference>
<dbReference type="InterPro" id="IPR020843">
    <property type="entry name" value="ER"/>
</dbReference>
<dbReference type="Proteomes" id="UP000054477">
    <property type="component" value="Unassembled WGS sequence"/>
</dbReference>
<evidence type="ECO:0000313" key="4">
    <source>
        <dbReference type="Proteomes" id="UP000054477"/>
    </source>
</evidence>